<evidence type="ECO:0000313" key="1">
    <source>
        <dbReference type="EMBL" id="GGL09012.1"/>
    </source>
</evidence>
<evidence type="ECO:0000313" key="2">
    <source>
        <dbReference type="Proteomes" id="UP000645217"/>
    </source>
</evidence>
<protein>
    <submittedName>
        <fullName evidence="1">Uncharacterized protein</fullName>
    </submittedName>
</protein>
<reference evidence="1" key="1">
    <citation type="journal article" date="2014" name="Int. J. Syst. Evol. Microbiol.">
        <title>Complete genome sequence of Corynebacterium casei LMG S-19264T (=DSM 44701T), isolated from a smear-ripened cheese.</title>
        <authorList>
            <consortium name="US DOE Joint Genome Institute (JGI-PGF)"/>
            <person name="Walter F."/>
            <person name="Albersmeier A."/>
            <person name="Kalinowski J."/>
            <person name="Ruckert C."/>
        </authorList>
    </citation>
    <scope>NUCLEOTIDE SEQUENCE</scope>
    <source>
        <strain evidence="1">JCM 13064</strain>
    </source>
</reference>
<dbReference type="EMBL" id="BMNT01000038">
    <property type="protein sequence ID" value="GGL09012.1"/>
    <property type="molecule type" value="Genomic_DNA"/>
</dbReference>
<dbReference type="Proteomes" id="UP000645217">
    <property type="component" value="Unassembled WGS sequence"/>
</dbReference>
<reference evidence="1" key="2">
    <citation type="submission" date="2020-09" db="EMBL/GenBank/DDBJ databases">
        <authorList>
            <person name="Sun Q."/>
            <person name="Ohkuma M."/>
        </authorList>
    </citation>
    <scope>NUCLEOTIDE SEQUENCE</scope>
    <source>
        <strain evidence="1">JCM 13064</strain>
    </source>
</reference>
<sequence length="64" mass="7809">MSFLPTWSNEIPFIRQELVRDRIRTLHHEAEQQRLVLHLMRVKRARKRAERASLRLRHALTRLA</sequence>
<organism evidence="1 2">
    <name type="scientific">Sphaerisporangium melleum</name>
    <dbReference type="NCBI Taxonomy" id="321316"/>
    <lineage>
        <taxon>Bacteria</taxon>
        <taxon>Bacillati</taxon>
        <taxon>Actinomycetota</taxon>
        <taxon>Actinomycetes</taxon>
        <taxon>Streptosporangiales</taxon>
        <taxon>Streptosporangiaceae</taxon>
        <taxon>Sphaerisporangium</taxon>
    </lineage>
</organism>
<dbReference type="AlphaFoldDB" id="A0A917RJF3"/>
<gene>
    <name evidence="1" type="ORF">GCM10007964_59060</name>
</gene>
<accession>A0A917RJF3</accession>
<keyword evidence="2" id="KW-1185">Reference proteome</keyword>
<name>A0A917RJF3_9ACTN</name>
<proteinExistence type="predicted"/>
<dbReference type="RefSeq" id="WP_189166320.1">
    <property type="nucleotide sequence ID" value="NZ_BMNT01000038.1"/>
</dbReference>
<comment type="caution">
    <text evidence="1">The sequence shown here is derived from an EMBL/GenBank/DDBJ whole genome shotgun (WGS) entry which is preliminary data.</text>
</comment>